<evidence type="ECO:0000313" key="2">
    <source>
        <dbReference type="EMBL" id="MBC6993182.1"/>
    </source>
</evidence>
<accession>A0A923PFM2</accession>
<evidence type="ECO:0000313" key="3">
    <source>
        <dbReference type="Proteomes" id="UP000650081"/>
    </source>
</evidence>
<dbReference type="RefSeq" id="WP_187465302.1">
    <property type="nucleotide sequence ID" value="NZ_JACSIT010000057.1"/>
</dbReference>
<feature type="signal peptide" evidence="1">
    <location>
        <begin position="1"/>
        <end position="20"/>
    </location>
</feature>
<protein>
    <submittedName>
        <fullName evidence="2">DUF4249 family protein</fullName>
    </submittedName>
</protein>
<comment type="caution">
    <text evidence="2">The sequence shown here is derived from an EMBL/GenBank/DDBJ whole genome shotgun (WGS) entry which is preliminary data.</text>
</comment>
<keyword evidence="1" id="KW-0732">Signal</keyword>
<organism evidence="2 3">
    <name type="scientific">Neolewinella lacunae</name>
    <dbReference type="NCBI Taxonomy" id="1517758"/>
    <lineage>
        <taxon>Bacteria</taxon>
        <taxon>Pseudomonadati</taxon>
        <taxon>Bacteroidota</taxon>
        <taxon>Saprospiria</taxon>
        <taxon>Saprospirales</taxon>
        <taxon>Lewinellaceae</taxon>
        <taxon>Neolewinella</taxon>
    </lineage>
</organism>
<name>A0A923PFM2_9BACT</name>
<dbReference type="AlphaFoldDB" id="A0A923PFM2"/>
<dbReference type="Proteomes" id="UP000650081">
    <property type="component" value="Unassembled WGS sequence"/>
</dbReference>
<sequence>MKLPLPLLALLLLLSLASCRDDFTLEGDYQDIPVAYAYLNAADARHFVRVQKAFLESGGNATENAAIADSIFYAPNEATVLLRNLRTQQEVELERVNGEQFSLNRADGVFATSPNVLYTVPDSEIQLNPADRVVLSIERPGQPTATAETVMLRPIEILRPGDLVRLDDYRSPLVMSWNKGDNARIYDVRVIFKVREIYPSNPSRNRDIALTWTVNPAFVPSMDQESGNSVRFEVDKEGFYRFIGNSLEPDAQVIRRFLSFDVQVSAAGQEVLDLRNLSNANSGLTSSQSLPRYTNLIGGIGLVTSNTTSLKEGIDFDDASRDSLRNGIHTRELGFL</sequence>
<evidence type="ECO:0000256" key="1">
    <source>
        <dbReference type="SAM" id="SignalP"/>
    </source>
</evidence>
<gene>
    <name evidence="2" type="ORF">H9S92_03345</name>
</gene>
<feature type="chain" id="PRO_5037687589" evidence="1">
    <location>
        <begin position="21"/>
        <end position="336"/>
    </location>
</feature>
<dbReference type="PROSITE" id="PS51257">
    <property type="entry name" value="PROKAR_LIPOPROTEIN"/>
    <property type="match status" value="1"/>
</dbReference>
<reference evidence="2" key="1">
    <citation type="submission" date="2020-08" db="EMBL/GenBank/DDBJ databases">
        <title>Lewinella bacteria from marine environments.</title>
        <authorList>
            <person name="Zhong Y."/>
        </authorList>
    </citation>
    <scope>NUCLEOTIDE SEQUENCE</scope>
    <source>
        <strain evidence="2">KCTC 42187</strain>
    </source>
</reference>
<proteinExistence type="predicted"/>
<keyword evidence="3" id="KW-1185">Reference proteome</keyword>
<dbReference type="EMBL" id="JACSIT010000057">
    <property type="protein sequence ID" value="MBC6993182.1"/>
    <property type="molecule type" value="Genomic_DNA"/>
</dbReference>